<proteinExistence type="predicted"/>
<dbReference type="InterPro" id="IPR046560">
    <property type="entry name" value="DUF6714"/>
</dbReference>
<reference evidence="1 2" key="1">
    <citation type="submission" date="2018-08" db="EMBL/GenBank/DDBJ databases">
        <title>A genome reference for cultivated species of the human gut microbiota.</title>
        <authorList>
            <person name="Zou Y."/>
            <person name="Xue W."/>
            <person name="Luo G."/>
        </authorList>
    </citation>
    <scope>NUCLEOTIDE SEQUENCE [LARGE SCALE GENOMIC DNA]</scope>
    <source>
        <strain evidence="1 2">TM10-17</strain>
    </source>
</reference>
<comment type="caution">
    <text evidence="1">The sequence shown here is derived from an EMBL/GenBank/DDBJ whole genome shotgun (WGS) entry which is preliminary data.</text>
</comment>
<dbReference type="EMBL" id="QSOF01000023">
    <property type="protein sequence ID" value="RGI73718.1"/>
    <property type="molecule type" value="Genomic_DNA"/>
</dbReference>
<name>A0A374MQQ8_BACUN</name>
<sequence>MMDKKLLIEEIKAAFTKVEYPKQITYDISGNHLECLEVENMFRNKEWRSLPDNFMFEERSALFFFSPEGFHYYLPAFMIFSLHDFVGADNIPDAIVRMLTLPTEVDTIILANAIKEYRLDKTISNLDFSEILQNNLNHINESINAFIKRAVLFDSQQGRAVFHYLEYIKKEFAYNWLNNEPQNAIQRYWFQFKL</sequence>
<dbReference type="Proteomes" id="UP000263754">
    <property type="component" value="Unassembled WGS sequence"/>
</dbReference>
<evidence type="ECO:0000313" key="2">
    <source>
        <dbReference type="Proteomes" id="UP000263754"/>
    </source>
</evidence>
<dbReference type="RefSeq" id="WP_117963545.1">
    <property type="nucleotide sequence ID" value="NZ_QSOF01000023.1"/>
</dbReference>
<gene>
    <name evidence="1" type="ORF">DXD90_15070</name>
</gene>
<dbReference type="AlphaFoldDB" id="A0A374MQQ8"/>
<protein>
    <submittedName>
        <fullName evidence="1">Uncharacterized protein</fullName>
    </submittedName>
</protein>
<dbReference type="Pfam" id="PF20461">
    <property type="entry name" value="DUF6714"/>
    <property type="match status" value="1"/>
</dbReference>
<organism evidence="1 2">
    <name type="scientific">Bacteroides uniformis</name>
    <dbReference type="NCBI Taxonomy" id="820"/>
    <lineage>
        <taxon>Bacteria</taxon>
        <taxon>Pseudomonadati</taxon>
        <taxon>Bacteroidota</taxon>
        <taxon>Bacteroidia</taxon>
        <taxon>Bacteroidales</taxon>
        <taxon>Bacteroidaceae</taxon>
        <taxon>Bacteroides</taxon>
    </lineage>
</organism>
<accession>A0A374MQQ8</accession>
<evidence type="ECO:0000313" key="1">
    <source>
        <dbReference type="EMBL" id="RGI73718.1"/>
    </source>
</evidence>